<dbReference type="OrthoDB" id="6502028at2"/>
<reference evidence="9" key="1">
    <citation type="submission" date="2017-09" db="EMBL/GenBank/DDBJ databases">
        <title>FDA dAtabase for Regulatory Grade micrObial Sequences (FDA-ARGOS): Supporting development and validation of Infectious Disease Dx tests.</title>
        <authorList>
            <person name="Minogue T."/>
            <person name="Wolcott M."/>
            <person name="Wasieloski L."/>
            <person name="Aguilar W."/>
            <person name="Moore D."/>
            <person name="Tallon L."/>
            <person name="Sadzewicz L."/>
            <person name="Ott S."/>
            <person name="Zhao X."/>
            <person name="Nagaraj S."/>
            <person name="Vavikolanu K."/>
            <person name="Aluvathingal J."/>
            <person name="Nadendla S."/>
            <person name="Sichtig H."/>
        </authorList>
    </citation>
    <scope>NUCLEOTIDE SEQUENCE [LARGE SCALE GENOMIC DNA]</scope>
    <source>
        <strain evidence="9">FDAARGOS_387</strain>
    </source>
</reference>
<feature type="transmembrane region" description="Helical" evidence="5">
    <location>
        <begin position="233"/>
        <end position="252"/>
    </location>
</feature>
<evidence type="ECO:0000256" key="3">
    <source>
        <dbReference type="ARBA" id="ARBA00022989"/>
    </source>
</evidence>
<dbReference type="STRING" id="1111728.GCA_000427805_02542"/>
<evidence type="ECO:0000256" key="1">
    <source>
        <dbReference type="ARBA" id="ARBA00004141"/>
    </source>
</evidence>
<keyword evidence="9" id="KW-1185">Reference proteome</keyword>
<evidence type="ECO:0000313" key="10">
    <source>
        <dbReference type="Proteomes" id="UP000373449"/>
    </source>
</evidence>
<evidence type="ECO:0000256" key="2">
    <source>
        <dbReference type="ARBA" id="ARBA00022692"/>
    </source>
</evidence>
<evidence type="ECO:0000313" key="8">
    <source>
        <dbReference type="EMBL" id="VFS45819.1"/>
    </source>
</evidence>
<evidence type="ECO:0000256" key="4">
    <source>
        <dbReference type="ARBA" id="ARBA00023136"/>
    </source>
</evidence>
<accession>A0A2C6DGV9</accession>
<feature type="transmembrane region" description="Helical" evidence="5">
    <location>
        <begin position="12"/>
        <end position="31"/>
    </location>
</feature>
<protein>
    <submittedName>
        <fullName evidence="8">O-antigen ligase</fullName>
    </submittedName>
</protein>
<dbReference type="AlphaFoldDB" id="A0A2C6DGV9"/>
<feature type="transmembrane region" description="Helical" evidence="5">
    <location>
        <begin position="334"/>
        <end position="354"/>
    </location>
</feature>
<reference evidence="8 10" key="3">
    <citation type="submission" date="2019-03" db="EMBL/GenBank/DDBJ databases">
        <authorList>
            <consortium name="Pathogen Informatics"/>
        </authorList>
    </citation>
    <scope>NUCLEOTIDE SEQUENCE [LARGE SCALE GENOMIC DNA]</scope>
    <source>
        <strain evidence="8 10">NCTC12282</strain>
    </source>
</reference>
<dbReference type="Proteomes" id="UP000224974">
    <property type="component" value="Unassembled WGS sequence"/>
</dbReference>
<gene>
    <name evidence="8" type="primary">rfaL</name>
    <name evidence="7" type="ORF">CRN84_01185</name>
    <name evidence="8" type="ORF">NCTC12282_00706</name>
</gene>
<dbReference type="EMBL" id="CAADJA010000002">
    <property type="protein sequence ID" value="VFS45819.1"/>
    <property type="molecule type" value="Genomic_DNA"/>
</dbReference>
<sequence>MIINISRVRSILYTTTIICCLLALVLAPLGISIGRKIFYWSFYISLAGLLININKSFYEIKKEDIIISISILLFGLVNILWVFIYKPIDGNSPIYPILIRIGKILVMSSFLYLFLSSEKLKFNIKNYILLISVIINLYVFYEHFSLGIRRAELGTERATIAAYIISIISSLTLSIIFKLKISFKPYIALCYFIFSLSAITLTQTRAAIITFPLLSLLMIIMDKDISKKNLAKTLCICLIPLIGLCFLFKSTLESRYNEMKNDIFLYQQSNSNSSIGARFAMVISGLKTGHDNIYGQSAENRTKEINQLITNDGSLFGAGIYTNVHLHNEIVDNLSIKGIFGVISLLLIYMSLLYSSLRNGMNISTFIITLSIIIYGLSDVLFFSKEFTFTFILCLIISNLLGNKKPKINYNEK</sequence>
<dbReference type="PANTHER" id="PTHR37422:SF17">
    <property type="entry name" value="O-ANTIGEN LIGASE"/>
    <property type="match status" value="1"/>
</dbReference>
<feature type="domain" description="O-antigen ligase-related" evidence="6">
    <location>
        <begin position="191"/>
        <end position="345"/>
    </location>
</feature>
<dbReference type="GO" id="GO:0016874">
    <property type="term" value="F:ligase activity"/>
    <property type="evidence" value="ECO:0007669"/>
    <property type="project" value="UniProtKB-KW"/>
</dbReference>
<keyword evidence="8" id="KW-0436">Ligase</keyword>
<proteinExistence type="predicted"/>
<evidence type="ECO:0000259" key="6">
    <source>
        <dbReference type="Pfam" id="PF04932"/>
    </source>
</evidence>
<dbReference type="Pfam" id="PF04932">
    <property type="entry name" value="Wzy_C"/>
    <property type="match status" value="1"/>
</dbReference>
<feature type="transmembrane region" description="Helical" evidence="5">
    <location>
        <begin position="361"/>
        <end position="381"/>
    </location>
</feature>
<reference evidence="7" key="2">
    <citation type="submission" date="2017-09" db="EMBL/GenBank/DDBJ databases">
        <title>FDA dAtabase for Regulatory Grade micrObial Sequences (FDA-ARGOS): Supporting development and validation of Infectious Disease Dx tests.</title>
        <authorList>
            <person name="Minogue T."/>
            <person name="Wolcott M."/>
            <person name="Wasieloski L."/>
            <person name="Aguilar W."/>
            <person name="Moore D."/>
            <person name="Tallon L.J."/>
            <person name="Sadzewicz L."/>
            <person name="Ott S."/>
            <person name="Zhao X."/>
            <person name="Nagaraj S."/>
            <person name="Vavikolanu K."/>
            <person name="Aluvathingal J."/>
            <person name="Nadendla S."/>
            <person name="Sichtig H."/>
        </authorList>
    </citation>
    <scope>NUCLEOTIDE SEQUENCE</scope>
    <source>
        <strain evidence="7">FDAARGOS_387</strain>
    </source>
</reference>
<keyword evidence="2 5" id="KW-0812">Transmembrane</keyword>
<dbReference type="Proteomes" id="UP000373449">
    <property type="component" value="Unassembled WGS sequence"/>
</dbReference>
<feature type="transmembrane region" description="Helical" evidence="5">
    <location>
        <begin position="65"/>
        <end position="85"/>
    </location>
</feature>
<dbReference type="EMBL" id="PDDX01000001">
    <property type="protein sequence ID" value="PHI28051.1"/>
    <property type="molecule type" value="Genomic_DNA"/>
</dbReference>
<dbReference type="PANTHER" id="PTHR37422">
    <property type="entry name" value="TEICHURONIC ACID BIOSYNTHESIS PROTEIN TUAE"/>
    <property type="match status" value="1"/>
</dbReference>
<dbReference type="InterPro" id="IPR007016">
    <property type="entry name" value="O-antigen_ligase-rel_domated"/>
</dbReference>
<feature type="transmembrane region" description="Helical" evidence="5">
    <location>
        <begin position="127"/>
        <end position="146"/>
    </location>
</feature>
<dbReference type="GO" id="GO:0016020">
    <property type="term" value="C:membrane"/>
    <property type="evidence" value="ECO:0007669"/>
    <property type="project" value="UniProtKB-SubCell"/>
</dbReference>
<name>A0A2C6DGV9_9GAMM</name>
<evidence type="ECO:0000313" key="7">
    <source>
        <dbReference type="EMBL" id="PHI28051.1"/>
    </source>
</evidence>
<keyword evidence="3 5" id="KW-1133">Transmembrane helix</keyword>
<feature type="transmembrane region" description="Helical" evidence="5">
    <location>
        <begin position="37"/>
        <end position="53"/>
    </location>
</feature>
<comment type="subcellular location">
    <subcellularLocation>
        <location evidence="1">Membrane</location>
        <topology evidence="1">Multi-pass membrane protein</topology>
    </subcellularLocation>
</comment>
<feature type="transmembrane region" description="Helical" evidence="5">
    <location>
        <begin position="205"/>
        <end position="221"/>
    </location>
</feature>
<evidence type="ECO:0000313" key="9">
    <source>
        <dbReference type="Proteomes" id="UP000224974"/>
    </source>
</evidence>
<dbReference type="InterPro" id="IPR051533">
    <property type="entry name" value="WaaL-like"/>
</dbReference>
<evidence type="ECO:0000256" key="5">
    <source>
        <dbReference type="SAM" id="Phobius"/>
    </source>
</evidence>
<keyword evidence="4 5" id="KW-0472">Membrane</keyword>
<dbReference type="RefSeq" id="WP_029093252.1">
    <property type="nucleotide sequence ID" value="NZ_CAADJA010000002.1"/>
</dbReference>
<organism evidence="7 9">
    <name type="scientific">Budvicia aquatica</name>
    <dbReference type="NCBI Taxonomy" id="82979"/>
    <lineage>
        <taxon>Bacteria</taxon>
        <taxon>Pseudomonadati</taxon>
        <taxon>Pseudomonadota</taxon>
        <taxon>Gammaproteobacteria</taxon>
        <taxon>Enterobacterales</taxon>
        <taxon>Budviciaceae</taxon>
        <taxon>Budvicia</taxon>
    </lineage>
</organism>
<feature type="transmembrane region" description="Helical" evidence="5">
    <location>
        <begin position="158"/>
        <end position="176"/>
    </location>
</feature>
<feature type="transmembrane region" description="Helical" evidence="5">
    <location>
        <begin position="97"/>
        <end position="115"/>
    </location>
</feature>